<keyword evidence="12" id="KW-0966">Cell projection</keyword>
<dbReference type="Proteomes" id="UP000494216">
    <property type="component" value="Unassembled WGS sequence"/>
</dbReference>
<keyword evidence="12" id="KW-0282">Flagellum</keyword>
<evidence type="ECO:0000256" key="1">
    <source>
        <dbReference type="ARBA" id="ARBA00004365"/>
    </source>
</evidence>
<keyword evidence="12" id="KW-0969">Cilium</keyword>
<dbReference type="GO" id="GO:0044780">
    <property type="term" value="P:bacterial-type flagellum assembly"/>
    <property type="evidence" value="ECO:0007669"/>
    <property type="project" value="InterPro"/>
</dbReference>
<comment type="subcellular location">
    <subcellularLocation>
        <location evidence="1 7">Bacterial flagellum</location>
    </subcellularLocation>
    <subcellularLocation>
        <location evidence="2 7">Secreted</location>
    </subcellularLocation>
</comment>
<evidence type="ECO:0000259" key="11">
    <source>
        <dbReference type="Pfam" id="PF22638"/>
    </source>
</evidence>
<sequence length="551" mass="57360">MVGILATSLSGLTAAQHALETTSHNIANVNTEGYSRQRVELGTRPAEFTGAGYIGQGVNVNTVARSYDRFITNQLTSSTSAFSESDAFHALASRVDNIVSNEATGLSPALKSFFNSVNEVANDPSSIPARQVLVSEAESVTQQFTTLSSQFRDLRHQTNNQLQGTVNDINSFAQSIASLNAKIVLDSNRASHEQLPNDLLDQRDALVAKLAEKVSVSTVAQQDGSLTVFIGSGQSLVLGATTATVSLTESSTDPSHKNILVAGQDISRNITGGELAGALKFRDEVLDPAQQQLGLLSAGFAVEFNKLHETGFDLNGAAGKKLFGFGTPALTVPITPDPTNSTGSSVTAVYDPGTASQLYPSDYMLSYDGSNYSLKRLSDNTTSTFAGPAATINGPGFILSTSGVSANDSFLIRPTFDAAQKITSLITDPDEIAAAGTGAPGAPVPGDNAVALSLAGLENAPVLLGGKATFSDAYGQLAAKVGTVTHAADISRSAQEALFNQAKQSRENLAGVNLDEEAANLIKFQNSYQASAKAIAVASSLFDTLIGAIRG</sequence>
<dbReference type="AlphaFoldDB" id="A0A8S0X9U9"/>
<feature type="domain" description="Flagellar hook-associated protein FlgK helical" evidence="11">
    <location>
        <begin position="93"/>
        <end position="323"/>
    </location>
</feature>
<comment type="similarity">
    <text evidence="3 7">Belongs to the flagella basal body rod proteins family.</text>
</comment>
<organism evidence="12 13">
    <name type="scientific">Candidatus Methylobacter favarea</name>
    <dbReference type="NCBI Taxonomy" id="2707345"/>
    <lineage>
        <taxon>Bacteria</taxon>
        <taxon>Pseudomonadati</taxon>
        <taxon>Pseudomonadota</taxon>
        <taxon>Gammaproteobacteria</taxon>
        <taxon>Methylococcales</taxon>
        <taxon>Methylococcaceae</taxon>
        <taxon>Methylobacter</taxon>
    </lineage>
</organism>
<dbReference type="InterPro" id="IPR053927">
    <property type="entry name" value="FlgK_helical"/>
</dbReference>
<feature type="domain" description="Flagellar basal body rod protein N-terminal" evidence="8">
    <location>
        <begin position="6"/>
        <end position="34"/>
    </location>
</feature>
<feature type="domain" description="Flagellar hook-associated protein 1 D2-like" evidence="10">
    <location>
        <begin position="340"/>
        <end position="414"/>
    </location>
</feature>
<evidence type="ECO:0000256" key="4">
    <source>
        <dbReference type="ARBA" id="ARBA00016244"/>
    </source>
</evidence>
<dbReference type="InterPro" id="IPR010930">
    <property type="entry name" value="Flg_bb/hook_C_dom"/>
</dbReference>
<protein>
    <recommendedName>
        <fullName evidence="4 7">Flagellar hook-associated protein 1</fullName>
        <shortName evidence="7">HAP1</shortName>
    </recommendedName>
</protein>
<accession>A0A8S0X9U9</accession>
<dbReference type="GO" id="GO:0009424">
    <property type="term" value="C:bacterial-type flagellum hook"/>
    <property type="evidence" value="ECO:0007669"/>
    <property type="project" value="UniProtKB-UniRule"/>
</dbReference>
<proteinExistence type="inferred from homology"/>
<evidence type="ECO:0000259" key="8">
    <source>
        <dbReference type="Pfam" id="PF00460"/>
    </source>
</evidence>
<dbReference type="PANTHER" id="PTHR30033:SF1">
    <property type="entry name" value="FLAGELLAR HOOK-ASSOCIATED PROTEIN 1"/>
    <property type="match status" value="1"/>
</dbReference>
<dbReference type="Pfam" id="PF06429">
    <property type="entry name" value="Flg_bbr_C"/>
    <property type="match status" value="1"/>
</dbReference>
<evidence type="ECO:0000256" key="2">
    <source>
        <dbReference type="ARBA" id="ARBA00004613"/>
    </source>
</evidence>
<dbReference type="PRINTS" id="PR01005">
    <property type="entry name" value="FLGHOOKAP1"/>
</dbReference>
<dbReference type="PANTHER" id="PTHR30033">
    <property type="entry name" value="FLAGELLAR HOOK-ASSOCIATED PROTEIN 1"/>
    <property type="match status" value="1"/>
</dbReference>
<dbReference type="Pfam" id="PF22638">
    <property type="entry name" value="FlgK_D1"/>
    <property type="match status" value="1"/>
</dbReference>
<evidence type="ECO:0000313" key="12">
    <source>
        <dbReference type="EMBL" id="CAA9892696.1"/>
    </source>
</evidence>
<gene>
    <name evidence="7 12" type="primary">flgK</name>
    <name evidence="12" type="ORF">METHB2_80013</name>
</gene>
<evidence type="ECO:0000256" key="5">
    <source>
        <dbReference type="ARBA" id="ARBA00022525"/>
    </source>
</evidence>
<evidence type="ECO:0000256" key="7">
    <source>
        <dbReference type="RuleBase" id="RU362065"/>
    </source>
</evidence>
<keyword evidence="13" id="KW-1185">Reference proteome</keyword>
<dbReference type="NCBIfam" id="TIGR02492">
    <property type="entry name" value="flgK_ends"/>
    <property type="match status" value="1"/>
</dbReference>
<dbReference type="InterPro" id="IPR049119">
    <property type="entry name" value="FlgK_D2-like"/>
</dbReference>
<dbReference type="InterPro" id="IPR002371">
    <property type="entry name" value="FlgK"/>
</dbReference>
<evidence type="ECO:0000259" key="10">
    <source>
        <dbReference type="Pfam" id="PF21158"/>
    </source>
</evidence>
<evidence type="ECO:0000256" key="6">
    <source>
        <dbReference type="ARBA" id="ARBA00023143"/>
    </source>
</evidence>
<dbReference type="Pfam" id="PF21158">
    <property type="entry name" value="flgK_1st_1"/>
    <property type="match status" value="1"/>
</dbReference>
<dbReference type="InterPro" id="IPR001444">
    <property type="entry name" value="Flag_bb_rod_N"/>
</dbReference>
<dbReference type="SUPFAM" id="SSF64518">
    <property type="entry name" value="Phase 1 flagellin"/>
    <property type="match status" value="1"/>
</dbReference>
<evidence type="ECO:0000256" key="3">
    <source>
        <dbReference type="ARBA" id="ARBA00009677"/>
    </source>
</evidence>
<reference evidence="12 13" key="1">
    <citation type="submission" date="2020-02" db="EMBL/GenBank/DDBJ databases">
        <authorList>
            <person name="Hogendoorn C."/>
        </authorList>
    </citation>
    <scope>NUCLEOTIDE SEQUENCE [LARGE SCALE GENOMIC DNA]</scope>
    <source>
        <strain evidence="12">METHB21</strain>
    </source>
</reference>
<evidence type="ECO:0000259" key="9">
    <source>
        <dbReference type="Pfam" id="PF06429"/>
    </source>
</evidence>
<keyword evidence="6 7" id="KW-0975">Bacterial flagellum</keyword>
<evidence type="ECO:0000313" key="13">
    <source>
        <dbReference type="Proteomes" id="UP000494216"/>
    </source>
</evidence>
<name>A0A8S0X9U9_9GAMM</name>
<dbReference type="Pfam" id="PF00460">
    <property type="entry name" value="Flg_bb_rod"/>
    <property type="match status" value="1"/>
</dbReference>
<dbReference type="RefSeq" id="WP_174627439.1">
    <property type="nucleotide sequence ID" value="NZ_CADCXN010000113.1"/>
</dbReference>
<dbReference type="GO" id="GO:0005198">
    <property type="term" value="F:structural molecule activity"/>
    <property type="evidence" value="ECO:0007669"/>
    <property type="project" value="UniProtKB-UniRule"/>
</dbReference>
<dbReference type="GO" id="GO:0005576">
    <property type="term" value="C:extracellular region"/>
    <property type="evidence" value="ECO:0007669"/>
    <property type="project" value="UniProtKB-SubCell"/>
</dbReference>
<comment type="caution">
    <text evidence="12">The sequence shown here is derived from an EMBL/GenBank/DDBJ whole genome shotgun (WGS) entry which is preliminary data.</text>
</comment>
<dbReference type="EMBL" id="CADCXN010000113">
    <property type="protein sequence ID" value="CAA9892696.1"/>
    <property type="molecule type" value="Genomic_DNA"/>
</dbReference>
<feature type="domain" description="Flagellar basal-body/hook protein C-terminal" evidence="9">
    <location>
        <begin position="510"/>
        <end position="546"/>
    </location>
</feature>
<keyword evidence="5 7" id="KW-0964">Secreted</keyword>